<protein>
    <submittedName>
        <fullName evidence="2">Uncharacterized protein</fullName>
    </submittedName>
</protein>
<dbReference type="Proteomes" id="UP000620124">
    <property type="component" value="Unassembled WGS sequence"/>
</dbReference>
<feature type="compositionally biased region" description="Polar residues" evidence="1">
    <location>
        <begin position="136"/>
        <end position="149"/>
    </location>
</feature>
<feature type="compositionally biased region" description="Basic and acidic residues" evidence="1">
    <location>
        <begin position="273"/>
        <end position="287"/>
    </location>
</feature>
<feature type="region of interest" description="Disordered" evidence="1">
    <location>
        <begin position="134"/>
        <end position="168"/>
    </location>
</feature>
<reference evidence="2" key="1">
    <citation type="submission" date="2020-05" db="EMBL/GenBank/DDBJ databases">
        <title>Mycena genomes resolve the evolution of fungal bioluminescence.</title>
        <authorList>
            <person name="Tsai I.J."/>
        </authorList>
    </citation>
    <scope>NUCLEOTIDE SEQUENCE</scope>
    <source>
        <strain evidence="2">CCC161011</strain>
    </source>
</reference>
<organism evidence="2 3">
    <name type="scientific">Mycena venus</name>
    <dbReference type="NCBI Taxonomy" id="2733690"/>
    <lineage>
        <taxon>Eukaryota</taxon>
        <taxon>Fungi</taxon>
        <taxon>Dikarya</taxon>
        <taxon>Basidiomycota</taxon>
        <taxon>Agaricomycotina</taxon>
        <taxon>Agaricomycetes</taxon>
        <taxon>Agaricomycetidae</taxon>
        <taxon>Agaricales</taxon>
        <taxon>Marasmiineae</taxon>
        <taxon>Mycenaceae</taxon>
        <taxon>Mycena</taxon>
    </lineage>
</organism>
<keyword evidence="3" id="KW-1185">Reference proteome</keyword>
<evidence type="ECO:0000313" key="3">
    <source>
        <dbReference type="Proteomes" id="UP000620124"/>
    </source>
</evidence>
<feature type="compositionally biased region" description="Low complexity" evidence="1">
    <location>
        <begin position="304"/>
        <end position="315"/>
    </location>
</feature>
<name>A0A8H6X2V7_9AGAR</name>
<dbReference type="OrthoDB" id="3082659at2759"/>
<comment type="caution">
    <text evidence="2">The sequence shown here is derived from an EMBL/GenBank/DDBJ whole genome shotgun (WGS) entry which is preliminary data.</text>
</comment>
<sequence>MASPLSRFESSNKIQPGRAQHHQPAFLWTTMSLLDTSSLSDLDYARSFDDHVDSDSTLRTPEAFRTPKPIRVETIATIDPADPDFFSGFSREWRRPSPDQLLGFLDSPIAVPGWILGEEMLDFYPPITAKTPALTRPQTLSGSVTTSKAKASVAHHPPAPRDELPVARVASPRIEDAPLGSDDDYDYAAEDEEEQASFLARATVDSSTSAHASSLSAPSPPLSSEVPSPESARDFDTFSDVSESSGRVRSEYPMGWAPDPEFHAQHDAYYPSDHVDIVDEGGYHDLESVTDDDAEGGDEDDEATPSTSSAPSTLTQFEDESEADASYAHNSDGDNDDDSDYEVPPRKQRRTNSGKASAIPVARLPQHSAAKGKGKAPEKARASKSKRGSSEQLLVPADAPRPTFTQDADGKFPCPLRDLGCTQRPLTENGMNRHYSEHHVQKERLVCPTGCGTTFSRMDVLRKHLGGEKIKATCKAPVETVAACLKTLNATKRKRSSQA</sequence>
<gene>
    <name evidence="2" type="ORF">MVEN_02345700</name>
</gene>
<feature type="region of interest" description="Disordered" evidence="1">
    <location>
        <begin position="209"/>
        <end position="410"/>
    </location>
</feature>
<accession>A0A8H6X2V7</accession>
<feature type="compositionally biased region" description="Low complexity" evidence="1">
    <location>
        <begin position="209"/>
        <end position="230"/>
    </location>
</feature>
<dbReference type="EMBL" id="JACAZI010000029">
    <property type="protein sequence ID" value="KAF7333308.1"/>
    <property type="molecule type" value="Genomic_DNA"/>
</dbReference>
<dbReference type="AlphaFoldDB" id="A0A8H6X2V7"/>
<proteinExistence type="predicted"/>
<evidence type="ECO:0000313" key="2">
    <source>
        <dbReference type="EMBL" id="KAF7333308.1"/>
    </source>
</evidence>
<feature type="compositionally biased region" description="Acidic residues" evidence="1">
    <location>
        <begin position="288"/>
        <end position="303"/>
    </location>
</feature>
<evidence type="ECO:0000256" key="1">
    <source>
        <dbReference type="SAM" id="MobiDB-lite"/>
    </source>
</evidence>